<keyword evidence="7 8" id="KW-0472">Membrane</keyword>
<keyword evidence="3" id="KW-1003">Cell membrane</keyword>
<dbReference type="PANTHER" id="PTHR42865">
    <property type="entry name" value="PROTON/GLUTAMATE-ASPARTATE SYMPORTER"/>
    <property type="match status" value="1"/>
</dbReference>
<feature type="transmembrane region" description="Helical" evidence="8">
    <location>
        <begin position="357"/>
        <end position="381"/>
    </location>
</feature>
<evidence type="ECO:0000256" key="3">
    <source>
        <dbReference type="ARBA" id="ARBA00022475"/>
    </source>
</evidence>
<dbReference type="InterPro" id="IPR001991">
    <property type="entry name" value="Na-dicarboxylate_symporter"/>
</dbReference>
<evidence type="ECO:0000313" key="10">
    <source>
        <dbReference type="Proteomes" id="UP000501568"/>
    </source>
</evidence>
<evidence type="ECO:0000313" key="9">
    <source>
        <dbReference type="EMBL" id="QIG79570.1"/>
    </source>
</evidence>
<feature type="transmembrane region" description="Helical" evidence="8">
    <location>
        <begin position="186"/>
        <end position="204"/>
    </location>
</feature>
<reference evidence="9 10" key="1">
    <citation type="submission" date="2020-02" db="EMBL/GenBank/DDBJ databases">
        <authorList>
            <person name="Zheng R.K."/>
            <person name="Sun C.M."/>
        </authorList>
    </citation>
    <scope>NUCLEOTIDE SEQUENCE [LARGE SCALE GENOMIC DNA]</scope>
    <source>
        <strain evidence="10">zrk23</strain>
    </source>
</reference>
<keyword evidence="2" id="KW-0813">Transport</keyword>
<feature type="transmembrane region" description="Helical" evidence="8">
    <location>
        <begin position="387"/>
        <end position="410"/>
    </location>
</feature>
<dbReference type="Gene3D" id="1.10.3860.10">
    <property type="entry name" value="Sodium:dicarboxylate symporter"/>
    <property type="match status" value="1"/>
</dbReference>
<dbReference type="PRINTS" id="PR00173">
    <property type="entry name" value="EDTRNSPORT"/>
</dbReference>
<feature type="transmembrane region" description="Helical" evidence="8">
    <location>
        <begin position="225"/>
        <end position="246"/>
    </location>
</feature>
<evidence type="ECO:0000256" key="4">
    <source>
        <dbReference type="ARBA" id="ARBA00022692"/>
    </source>
</evidence>
<protein>
    <submittedName>
        <fullName evidence="9">Dicarboxylate/amino acid:cation symporter</fullName>
    </submittedName>
</protein>
<dbReference type="Proteomes" id="UP000501568">
    <property type="component" value="Chromosome"/>
</dbReference>
<dbReference type="Pfam" id="PF00375">
    <property type="entry name" value="SDF"/>
    <property type="match status" value="1"/>
</dbReference>
<proteinExistence type="predicted"/>
<feature type="transmembrane region" description="Helical" evidence="8">
    <location>
        <begin position="258"/>
        <end position="281"/>
    </location>
</feature>
<organism evidence="9 10">
    <name type="scientific">Stakelama tenebrarum</name>
    <dbReference type="NCBI Taxonomy" id="2711215"/>
    <lineage>
        <taxon>Bacteria</taxon>
        <taxon>Pseudomonadati</taxon>
        <taxon>Pseudomonadota</taxon>
        <taxon>Alphaproteobacteria</taxon>
        <taxon>Sphingomonadales</taxon>
        <taxon>Sphingomonadaceae</taxon>
        <taxon>Stakelama</taxon>
    </lineage>
</organism>
<gene>
    <name evidence="9" type="ORF">G5C33_07040</name>
</gene>
<dbReference type="GO" id="GO:0015293">
    <property type="term" value="F:symporter activity"/>
    <property type="evidence" value="ECO:0007669"/>
    <property type="project" value="UniProtKB-KW"/>
</dbReference>
<dbReference type="InterPro" id="IPR018107">
    <property type="entry name" value="Na-dicarboxylate_symporter_CS"/>
</dbReference>
<dbReference type="GO" id="GO:0006835">
    <property type="term" value="P:dicarboxylic acid transport"/>
    <property type="evidence" value="ECO:0007669"/>
    <property type="project" value="TreeGrafter"/>
</dbReference>
<evidence type="ECO:0000256" key="6">
    <source>
        <dbReference type="ARBA" id="ARBA00022989"/>
    </source>
</evidence>
<keyword evidence="10" id="KW-1185">Reference proteome</keyword>
<feature type="transmembrane region" description="Helical" evidence="8">
    <location>
        <begin position="105"/>
        <end position="130"/>
    </location>
</feature>
<keyword evidence="5" id="KW-0769">Symport</keyword>
<evidence type="ECO:0000256" key="2">
    <source>
        <dbReference type="ARBA" id="ARBA00022448"/>
    </source>
</evidence>
<evidence type="ECO:0000256" key="8">
    <source>
        <dbReference type="SAM" id="Phobius"/>
    </source>
</evidence>
<dbReference type="EMBL" id="CP049109">
    <property type="protein sequence ID" value="QIG79570.1"/>
    <property type="molecule type" value="Genomic_DNA"/>
</dbReference>
<name>A0A6G6Y3U0_9SPHN</name>
<dbReference type="GO" id="GO:0005886">
    <property type="term" value="C:plasma membrane"/>
    <property type="evidence" value="ECO:0007669"/>
    <property type="project" value="UniProtKB-SubCell"/>
</dbReference>
<keyword evidence="6 8" id="KW-1133">Transmembrane helix</keyword>
<feature type="transmembrane region" description="Helical" evidence="8">
    <location>
        <begin position="28"/>
        <end position="46"/>
    </location>
</feature>
<dbReference type="PANTHER" id="PTHR42865:SF7">
    <property type="entry name" value="PROTON_GLUTAMATE-ASPARTATE SYMPORTER"/>
    <property type="match status" value="1"/>
</dbReference>
<comment type="subcellular location">
    <subcellularLocation>
        <location evidence="1">Cell membrane</location>
        <topology evidence="1">Multi-pass membrane protein</topology>
    </subcellularLocation>
</comment>
<accession>A0A6G6Y3U0</accession>
<sequence>MAHSLESIHPRSIKMLTHELRFLIRSRLWAQILLGMALGVVAGLMLSPSSGWVSADTGEVIANWISLPGELFLVLIKMVIVPLVIASVVRGIAASGDAQQLRSTGIGLAIYFVATTLLAIAIGLFIGYLFQPGIYVDPAVGQALSQGAPPPVEAADTGPPTLAALPQSIVALLPQNPLSAVVEGDLLQVVILGVILGIALVSMAPNSAKPLLDLMGSIQQVSMHIVTLVMTVAPLAVFGLLARAMMQTGPGVLVGVGVYAGSVILALLLLLAVYLVIVAVLGRRKPFRFLRNIRDAQLLAFSTDSSAATMPVSVRVAEEKLKVRPSTAQIVIPIGATMNMGGTACYHGIATIFMAQLFAIDLGPAQILAVMMTSLGASIGAPAAPGVGIMVLSGVLASAGIPLAGLTLIIGLDQVLERVRCVMNVTGDLAACIVVDRFGGGKMTRDQEIFRDEHLEAEREWANADVLTTDDGRG</sequence>
<dbReference type="InterPro" id="IPR036458">
    <property type="entry name" value="Na:dicarbo_symporter_sf"/>
</dbReference>
<dbReference type="AlphaFoldDB" id="A0A6G6Y3U0"/>
<dbReference type="RefSeq" id="WP_165326570.1">
    <property type="nucleotide sequence ID" value="NZ_CP049109.1"/>
</dbReference>
<evidence type="ECO:0000256" key="5">
    <source>
        <dbReference type="ARBA" id="ARBA00022847"/>
    </source>
</evidence>
<evidence type="ECO:0000256" key="7">
    <source>
        <dbReference type="ARBA" id="ARBA00023136"/>
    </source>
</evidence>
<dbReference type="SUPFAM" id="SSF118215">
    <property type="entry name" value="Proton glutamate symport protein"/>
    <property type="match status" value="1"/>
</dbReference>
<dbReference type="PROSITE" id="PS00713">
    <property type="entry name" value="NA_DICARBOXYL_SYMP_1"/>
    <property type="match status" value="1"/>
</dbReference>
<evidence type="ECO:0000256" key="1">
    <source>
        <dbReference type="ARBA" id="ARBA00004651"/>
    </source>
</evidence>
<dbReference type="KEGG" id="spzr:G5C33_07040"/>
<keyword evidence="4 8" id="KW-0812">Transmembrane</keyword>
<feature type="transmembrane region" description="Helical" evidence="8">
    <location>
        <begin position="71"/>
        <end position="93"/>
    </location>
</feature>